<protein>
    <recommendedName>
        <fullName evidence="3">Metal-binding protein</fullName>
    </recommendedName>
</protein>
<comment type="caution">
    <text evidence="1">The sequence shown here is derived from an EMBL/GenBank/DDBJ whole genome shotgun (WGS) entry which is preliminary data.</text>
</comment>
<dbReference type="Pfam" id="PF04214">
    <property type="entry name" value="DUF411"/>
    <property type="match status" value="1"/>
</dbReference>
<gene>
    <name evidence="1" type="ORF">PPEP_b0276</name>
</gene>
<evidence type="ECO:0000313" key="2">
    <source>
        <dbReference type="Proteomes" id="UP000660708"/>
    </source>
</evidence>
<sequence length="145" mass="16220">MSAVAYGKSHIELEVFKSPTCGCCELWLNHLTAQGISHQATDLNYLGSLKNKFGIKQNYQSCHTGVSKDGFVFEGHVPAKFIKRFLQDETLTQDSNNIGLSVPAMPIGSVGMEMGERFMPFQVLLLKKDGSYEVFAEVSRYEEQF</sequence>
<dbReference type="Proteomes" id="UP000660708">
    <property type="component" value="Unassembled WGS sequence"/>
</dbReference>
<dbReference type="AlphaFoldDB" id="A0A8I0MZ34"/>
<reference evidence="1 2" key="1">
    <citation type="submission" date="2015-06" db="EMBL/GenBank/DDBJ databases">
        <title>Genome sequence of Pseudoalteromonas peptidolytica.</title>
        <authorList>
            <person name="Xie B.-B."/>
            <person name="Rong J.-C."/>
            <person name="Qin Q.-L."/>
            <person name="Zhang Y.-Z."/>
        </authorList>
    </citation>
    <scope>NUCLEOTIDE SEQUENCE [LARGE SCALE GENOMIC DNA]</scope>
    <source>
        <strain evidence="1 2">F12-50-A1</strain>
    </source>
</reference>
<keyword evidence="2" id="KW-1185">Reference proteome</keyword>
<name>A0A8I0MZ34_9GAMM</name>
<accession>A0A8I0MZ34</accession>
<evidence type="ECO:0008006" key="3">
    <source>
        <dbReference type="Google" id="ProtNLM"/>
    </source>
</evidence>
<dbReference type="InterPro" id="IPR007332">
    <property type="entry name" value="DUF411"/>
</dbReference>
<dbReference type="EMBL" id="AQHF01000034">
    <property type="protein sequence ID" value="MBE0348516.1"/>
    <property type="molecule type" value="Genomic_DNA"/>
</dbReference>
<proteinExistence type="predicted"/>
<organism evidence="1 2">
    <name type="scientific">Pseudoalteromonas peptidolytica F12-50-A1</name>
    <dbReference type="NCBI Taxonomy" id="1315280"/>
    <lineage>
        <taxon>Bacteria</taxon>
        <taxon>Pseudomonadati</taxon>
        <taxon>Pseudomonadota</taxon>
        <taxon>Gammaproteobacteria</taxon>
        <taxon>Alteromonadales</taxon>
        <taxon>Pseudoalteromonadaceae</taxon>
        <taxon>Pseudoalteromonas</taxon>
    </lineage>
</organism>
<evidence type="ECO:0000313" key="1">
    <source>
        <dbReference type="EMBL" id="MBE0348516.1"/>
    </source>
</evidence>